<organism evidence="1">
    <name type="scientific">Arion vulgaris</name>
    <dbReference type="NCBI Taxonomy" id="1028688"/>
    <lineage>
        <taxon>Eukaryota</taxon>
        <taxon>Metazoa</taxon>
        <taxon>Spiralia</taxon>
        <taxon>Lophotrochozoa</taxon>
        <taxon>Mollusca</taxon>
        <taxon>Gastropoda</taxon>
        <taxon>Heterobranchia</taxon>
        <taxon>Euthyneura</taxon>
        <taxon>Panpulmonata</taxon>
        <taxon>Eupulmonata</taxon>
        <taxon>Stylommatophora</taxon>
        <taxon>Helicina</taxon>
        <taxon>Arionoidea</taxon>
        <taxon>Arionidae</taxon>
        <taxon>Arion</taxon>
    </lineage>
</organism>
<evidence type="ECO:0000313" key="1">
    <source>
        <dbReference type="EMBL" id="CEK95678.1"/>
    </source>
</evidence>
<gene>
    <name evidence="1" type="primary">ORF208306</name>
</gene>
<dbReference type="EMBL" id="HACG01048813">
    <property type="protein sequence ID" value="CEK95678.1"/>
    <property type="molecule type" value="Transcribed_RNA"/>
</dbReference>
<protein>
    <submittedName>
        <fullName evidence="1">Uncharacterized protein</fullName>
    </submittedName>
</protein>
<dbReference type="AlphaFoldDB" id="A0A0B7BRQ2"/>
<feature type="non-terminal residue" evidence="1">
    <location>
        <position position="149"/>
    </location>
</feature>
<reference evidence="1" key="1">
    <citation type="submission" date="2014-12" db="EMBL/GenBank/DDBJ databases">
        <title>Insight into the proteome of Arion vulgaris.</title>
        <authorList>
            <person name="Aradska J."/>
            <person name="Bulat T."/>
            <person name="Smidak R."/>
            <person name="Sarate P."/>
            <person name="Gangsoo J."/>
            <person name="Sialana F."/>
            <person name="Bilban M."/>
            <person name="Lubec G."/>
        </authorList>
    </citation>
    <scope>NUCLEOTIDE SEQUENCE</scope>
    <source>
        <tissue evidence="1">Skin</tissue>
    </source>
</reference>
<name>A0A0B7BRQ2_9EUPU</name>
<feature type="non-terminal residue" evidence="1">
    <location>
        <position position="1"/>
    </location>
</feature>
<proteinExistence type="predicted"/>
<accession>A0A0B7BRQ2</accession>
<sequence>CPALTHNEYVFEKIWCSPCAPYWSSELELLHNNVEISRKQAETTPCQEHHNKYQHAKAIFQRAKLQARRRSWKEKTESLNFERDTRKLWKLVKQLSDEGTGRNPKIALNKDGNILTGKQAADHFADSFAKDSNIEISTTKQREIREKKQ</sequence>